<name>A0A0B7BN47_9EUPU</name>
<protein>
    <submittedName>
        <fullName evidence="1">Uncharacterized protein</fullName>
    </submittedName>
</protein>
<sequence length="67" mass="7638">MKQHCLFDNVTITRVRKEITLDINLVCSSMMHTVLRDTSFKSVSLLMEGNCTNRGNMIFPSSNKNIC</sequence>
<organism evidence="1">
    <name type="scientific">Arion vulgaris</name>
    <dbReference type="NCBI Taxonomy" id="1028688"/>
    <lineage>
        <taxon>Eukaryota</taxon>
        <taxon>Metazoa</taxon>
        <taxon>Spiralia</taxon>
        <taxon>Lophotrochozoa</taxon>
        <taxon>Mollusca</taxon>
        <taxon>Gastropoda</taxon>
        <taxon>Heterobranchia</taxon>
        <taxon>Euthyneura</taxon>
        <taxon>Panpulmonata</taxon>
        <taxon>Eupulmonata</taxon>
        <taxon>Stylommatophora</taxon>
        <taxon>Helicina</taxon>
        <taxon>Arionoidea</taxon>
        <taxon>Arionidae</taxon>
        <taxon>Arion</taxon>
    </lineage>
</organism>
<dbReference type="EMBL" id="HACG01047854">
    <property type="protein sequence ID" value="CEK94719.1"/>
    <property type="molecule type" value="Transcribed_RNA"/>
</dbReference>
<feature type="non-terminal residue" evidence="1">
    <location>
        <position position="67"/>
    </location>
</feature>
<reference evidence="1" key="1">
    <citation type="submission" date="2014-12" db="EMBL/GenBank/DDBJ databases">
        <title>Insight into the proteome of Arion vulgaris.</title>
        <authorList>
            <person name="Aradska J."/>
            <person name="Bulat T."/>
            <person name="Smidak R."/>
            <person name="Sarate P."/>
            <person name="Gangsoo J."/>
            <person name="Sialana F."/>
            <person name="Bilban M."/>
            <person name="Lubec G."/>
        </authorList>
    </citation>
    <scope>NUCLEOTIDE SEQUENCE</scope>
    <source>
        <tissue evidence="1">Skin</tissue>
    </source>
</reference>
<evidence type="ECO:0000313" key="1">
    <source>
        <dbReference type="EMBL" id="CEK94719.1"/>
    </source>
</evidence>
<gene>
    <name evidence="1" type="primary">ORF203268</name>
</gene>
<dbReference type="AlphaFoldDB" id="A0A0B7BN47"/>
<accession>A0A0B7BN47</accession>
<proteinExistence type="predicted"/>